<feature type="transmembrane region" description="Helical" evidence="10">
    <location>
        <begin position="6"/>
        <end position="23"/>
    </location>
</feature>
<evidence type="ECO:0000256" key="5">
    <source>
        <dbReference type="ARBA" id="ARBA00022692"/>
    </source>
</evidence>
<evidence type="ECO:0000256" key="9">
    <source>
        <dbReference type="PIRNR" id="PIRNR016636"/>
    </source>
</evidence>
<keyword evidence="3 9" id="KW-1003">Cell membrane</keyword>
<organism evidence="11 12">
    <name type="scientific">Campylobacter canadensis</name>
    <dbReference type="NCBI Taxonomy" id="449520"/>
    <lineage>
        <taxon>Bacteria</taxon>
        <taxon>Pseudomonadati</taxon>
        <taxon>Campylobacterota</taxon>
        <taxon>Epsilonproteobacteria</taxon>
        <taxon>Campylobacterales</taxon>
        <taxon>Campylobacteraceae</taxon>
        <taxon>Campylobacter</taxon>
    </lineage>
</organism>
<sequence>MLFNSNLFIFIFLPITFILYHLLNYYKQTNLAKVYMILASFVFYAYFKYSLVFILIAYILINYSFYYLLMRYKSKLLLSLGIGLNLSILGYFKYKYFIIDNINNILSLDIINPTILLPLGISFITFQQIAFLSDCYKYQRDIKTLVGGGVVGFINFSLFVSFFPQLIAGPIVHYKEMMPQFINPNNFIVRYKNIALGLLFFVIGLFKKVALADYLAPSIDATYKFVESGGVLNLIESWVLTHAYTSQLYFDFSGYCDMAIGLALFFNIKLPYNFNSPYKSLSISEFWQRWHISLGRFLKDYIYIPLGGSRVGKSRQYINLFIVFLISGIWHGAGWGFIVWGSLHGIAICIHKAYMSVFANVNLFKNRLNYKLYKVIMWIITFEFINITWVFFRATSINDALSVVKSMFLLHGQIVLSPNMQRLFKDNSLFSFGKWGEHFTIGQSTMLNVVLLMMVFVLVFRASQINIYQKFILKDRYFIFIGLILLWSILQINVTPYTKFIYFNF</sequence>
<comment type="caution">
    <text evidence="11">The sequence shown here is derived from an EMBL/GenBank/DDBJ whole genome shotgun (WGS) entry which is preliminary data.</text>
</comment>
<evidence type="ECO:0000313" key="12">
    <source>
        <dbReference type="Proteomes" id="UP000786183"/>
    </source>
</evidence>
<evidence type="ECO:0000256" key="4">
    <source>
        <dbReference type="ARBA" id="ARBA00022679"/>
    </source>
</evidence>
<evidence type="ECO:0000313" key="11">
    <source>
        <dbReference type="EMBL" id="MBZ7988161.1"/>
    </source>
</evidence>
<dbReference type="InterPro" id="IPR004299">
    <property type="entry name" value="MBOAT_fam"/>
</dbReference>
<dbReference type="PANTHER" id="PTHR13285:SF23">
    <property type="entry name" value="TEICHOIC ACID D-ALANYLTRANSFERASE"/>
    <property type="match status" value="1"/>
</dbReference>
<dbReference type="InterPro" id="IPR024194">
    <property type="entry name" value="Ac/AlaTfrase_AlgI/DltB"/>
</dbReference>
<comment type="subcellular location">
    <subcellularLocation>
        <location evidence="1">Cell membrane</location>
        <topology evidence="1">Multi-pass membrane protein</topology>
    </subcellularLocation>
</comment>
<dbReference type="InterPro" id="IPR051085">
    <property type="entry name" value="MB_O-acyltransferase"/>
</dbReference>
<name>A0ABS7WUV1_9BACT</name>
<feature type="transmembrane region" description="Helical" evidence="10">
    <location>
        <begin position="317"/>
        <end position="338"/>
    </location>
</feature>
<dbReference type="PIRSF" id="PIRSF500217">
    <property type="entry name" value="AlgI"/>
    <property type="match status" value="1"/>
</dbReference>
<dbReference type="RefSeq" id="WP_224325599.1">
    <property type="nucleotide sequence ID" value="NZ_JACGBB010000042.1"/>
</dbReference>
<accession>A0ABS7WUV1</accession>
<feature type="transmembrane region" description="Helical" evidence="10">
    <location>
        <begin position="145"/>
        <end position="167"/>
    </location>
</feature>
<evidence type="ECO:0000256" key="8">
    <source>
        <dbReference type="ARBA" id="ARBA00023315"/>
    </source>
</evidence>
<evidence type="ECO:0000256" key="7">
    <source>
        <dbReference type="ARBA" id="ARBA00023136"/>
    </source>
</evidence>
<keyword evidence="12" id="KW-1185">Reference proteome</keyword>
<feature type="transmembrane region" description="Helical" evidence="10">
    <location>
        <begin position="375"/>
        <end position="392"/>
    </location>
</feature>
<dbReference type="Proteomes" id="UP000786183">
    <property type="component" value="Unassembled WGS sequence"/>
</dbReference>
<keyword evidence="5 10" id="KW-0812">Transmembrane</keyword>
<protein>
    <submittedName>
        <fullName evidence="11">MBOAT family protein</fullName>
    </submittedName>
</protein>
<feature type="transmembrane region" description="Helical" evidence="10">
    <location>
        <begin position="477"/>
        <end position="494"/>
    </location>
</feature>
<reference evidence="11 12" key="1">
    <citation type="submission" date="2020-07" db="EMBL/GenBank/DDBJ databases">
        <title>Transfer of Campylobacter canadensis to the novel genus Avispirillum gen. nov., that also includes two novel species recovered from migratory waterfowl: Avispirillum anseris sp. nov. and Avispirillum brantae sp. nov.</title>
        <authorList>
            <person name="Miller W.G."/>
            <person name="Chapman M.H."/>
            <person name="Yee E."/>
            <person name="Inglis G.D."/>
        </authorList>
    </citation>
    <scope>NUCLEOTIDE SEQUENCE [LARGE SCALE GENOMIC DNA]</scope>
    <source>
        <strain evidence="11 12">L283</strain>
    </source>
</reference>
<proteinExistence type="inferred from homology"/>
<dbReference type="Pfam" id="PF03062">
    <property type="entry name" value="MBOAT"/>
    <property type="match status" value="1"/>
</dbReference>
<keyword evidence="6 10" id="KW-1133">Transmembrane helix</keyword>
<dbReference type="InterPro" id="IPR028362">
    <property type="entry name" value="AlgI"/>
</dbReference>
<gene>
    <name evidence="11" type="ORF">AVCANL283_08675</name>
</gene>
<feature type="transmembrane region" description="Helical" evidence="10">
    <location>
        <begin position="445"/>
        <end position="465"/>
    </location>
</feature>
<evidence type="ECO:0000256" key="2">
    <source>
        <dbReference type="ARBA" id="ARBA00010323"/>
    </source>
</evidence>
<feature type="transmembrane region" description="Helical" evidence="10">
    <location>
        <begin position="344"/>
        <end position="363"/>
    </location>
</feature>
<dbReference type="PIRSF" id="PIRSF016636">
    <property type="entry name" value="AlgI_DltB"/>
    <property type="match status" value="1"/>
</dbReference>
<evidence type="ECO:0000256" key="10">
    <source>
        <dbReference type="SAM" id="Phobius"/>
    </source>
</evidence>
<evidence type="ECO:0000256" key="6">
    <source>
        <dbReference type="ARBA" id="ARBA00022989"/>
    </source>
</evidence>
<evidence type="ECO:0000256" key="3">
    <source>
        <dbReference type="ARBA" id="ARBA00022475"/>
    </source>
</evidence>
<dbReference type="EMBL" id="JACGBB010000042">
    <property type="protein sequence ID" value="MBZ7988161.1"/>
    <property type="molecule type" value="Genomic_DNA"/>
</dbReference>
<evidence type="ECO:0000256" key="1">
    <source>
        <dbReference type="ARBA" id="ARBA00004651"/>
    </source>
</evidence>
<comment type="similarity">
    <text evidence="2 9">Belongs to the membrane-bound acyltransferase family.</text>
</comment>
<feature type="transmembrane region" description="Helical" evidence="10">
    <location>
        <begin position="114"/>
        <end position="133"/>
    </location>
</feature>
<keyword evidence="4 9" id="KW-0808">Transferase</keyword>
<keyword evidence="8 9" id="KW-0012">Acyltransferase</keyword>
<feature type="transmembrane region" description="Helical" evidence="10">
    <location>
        <begin position="187"/>
        <end position="206"/>
    </location>
</feature>
<dbReference type="PANTHER" id="PTHR13285">
    <property type="entry name" value="ACYLTRANSFERASE"/>
    <property type="match status" value="1"/>
</dbReference>
<feature type="transmembrane region" description="Helical" evidence="10">
    <location>
        <begin position="76"/>
        <end position="94"/>
    </location>
</feature>
<keyword evidence="7 9" id="KW-0472">Membrane</keyword>